<organism evidence="1 2">
    <name type="scientific">Flavimobilis rhizosphaerae</name>
    <dbReference type="NCBI Taxonomy" id="2775421"/>
    <lineage>
        <taxon>Bacteria</taxon>
        <taxon>Bacillati</taxon>
        <taxon>Actinomycetota</taxon>
        <taxon>Actinomycetes</taxon>
        <taxon>Micrococcales</taxon>
        <taxon>Jonesiaceae</taxon>
        <taxon>Flavimobilis</taxon>
    </lineage>
</organism>
<dbReference type="EMBL" id="JACZDF010000001">
    <property type="protein sequence ID" value="MBD9698185.1"/>
    <property type="molecule type" value="Genomic_DNA"/>
</dbReference>
<accession>A0ABR9DQC4</accession>
<proteinExistence type="predicted"/>
<dbReference type="SUPFAM" id="SSF55909">
    <property type="entry name" value="Pentein"/>
    <property type="match status" value="1"/>
</dbReference>
<protein>
    <submittedName>
        <fullName evidence="1">N-dimethylarginine dimethylaminohydrolase</fullName>
    </submittedName>
</protein>
<gene>
    <name evidence="1" type="ORF">IGS67_01570</name>
</gene>
<comment type="caution">
    <text evidence="1">The sequence shown here is derived from an EMBL/GenBank/DDBJ whole genome shotgun (WGS) entry which is preliminary data.</text>
</comment>
<evidence type="ECO:0000313" key="2">
    <source>
        <dbReference type="Proteomes" id="UP000642107"/>
    </source>
</evidence>
<name>A0ABR9DQC4_9MICO</name>
<dbReference type="NCBIfam" id="NF045659">
    <property type="entry name" value="DiMArgaseDdahMtb"/>
    <property type="match status" value="1"/>
</dbReference>
<sequence length="268" mass="28747">MGRTLRLLMCPPTEFTVRYEINPWMDASRPVDTELAVTQWEALRASYVAAGHTVETIAPLAGMPDMVYAANGATVVGGAAYGARFFVAERREEGPAYLARLAELGFEPHAAEHVNEGEGDLLVAGDVLLAGTGWRTERAAHAEASRALGLPVVTLELIDARFYHLDTALTVLRDVDGAVDVAYFPGAFSAASQEALQRLFPDALLASEAEATSFALNALSDGERVWLGTGAPSWEERLRARGYTPVPVDVSEILRGGGSVKCCTLVLR</sequence>
<evidence type="ECO:0000313" key="1">
    <source>
        <dbReference type="EMBL" id="MBD9698185.1"/>
    </source>
</evidence>
<keyword evidence="2" id="KW-1185">Reference proteome</keyword>
<dbReference type="Proteomes" id="UP000642107">
    <property type="component" value="Unassembled WGS sequence"/>
</dbReference>
<dbReference type="Gene3D" id="3.75.10.10">
    <property type="entry name" value="L-arginine/glycine Amidinotransferase, Chain A"/>
    <property type="match status" value="1"/>
</dbReference>
<reference evidence="1 2" key="1">
    <citation type="submission" date="2020-09" db="EMBL/GenBank/DDBJ databases">
        <title>Flavimobilis rhizosphaerae sp. nov., isolated from rhizosphere soil of Spartina alterniflora.</title>
        <authorList>
            <person name="Hanqin C."/>
        </authorList>
    </citation>
    <scope>NUCLEOTIDE SEQUENCE [LARGE SCALE GENOMIC DNA]</scope>
    <source>
        <strain evidence="1 2">GY 10621</strain>
    </source>
</reference>
<dbReference type="RefSeq" id="WP_192277175.1">
    <property type="nucleotide sequence ID" value="NZ_JACZDF010000001.1"/>
</dbReference>